<proteinExistence type="predicted"/>
<evidence type="ECO:0000256" key="1">
    <source>
        <dbReference type="ARBA" id="ARBA00023163"/>
    </source>
</evidence>
<organism evidence="3">
    <name type="scientific">Serratia entomophila</name>
    <dbReference type="NCBI Taxonomy" id="42906"/>
    <lineage>
        <taxon>Bacteria</taxon>
        <taxon>Pseudomonadati</taxon>
        <taxon>Pseudomonadota</taxon>
        <taxon>Gammaproteobacteria</taxon>
        <taxon>Enterobacterales</taxon>
        <taxon>Yersiniaceae</taxon>
        <taxon>Serratia</taxon>
    </lineage>
</organism>
<dbReference type="PIR" id="JC4823">
    <property type="entry name" value="JC4823"/>
</dbReference>
<evidence type="ECO:0000259" key="2">
    <source>
        <dbReference type="SMART" id="SM00738"/>
    </source>
</evidence>
<sequence length="154" mass="17759">MKKKWYLIRCNYGKIDLGQKSLETYGLFEGFPAPNLKPSLEFEGFYLTFQKNFFRKGMVYFSPPYLFVRFDIDHIPISKIQHAIGVKGFVRFGGGIKSIPDIVIGKIMKNDYLSGIDKDVIKLIRCENKVLRVDTLLSMIESQLGKTIIRNKLV</sequence>
<dbReference type="SMART" id="SM00738">
    <property type="entry name" value="NGN"/>
    <property type="match status" value="1"/>
</dbReference>
<dbReference type="Pfam" id="PF02357">
    <property type="entry name" value="NusG"/>
    <property type="match status" value="1"/>
</dbReference>
<name>Q54017_9GAMM</name>
<dbReference type="GO" id="GO:0006354">
    <property type="term" value="P:DNA-templated transcription elongation"/>
    <property type="evidence" value="ECO:0007669"/>
    <property type="project" value="InterPro"/>
</dbReference>
<feature type="domain" description="NusG-like N-terminal" evidence="2">
    <location>
        <begin position="2"/>
        <end position="111"/>
    </location>
</feature>
<dbReference type="InterPro" id="IPR006645">
    <property type="entry name" value="NGN-like_dom"/>
</dbReference>
<accession>Q54017</accession>
<dbReference type="AlphaFoldDB" id="Q54017"/>
<evidence type="ECO:0000313" key="3">
    <source>
        <dbReference type="EMBL" id="AAC44461.1"/>
    </source>
</evidence>
<dbReference type="SUPFAM" id="SSF82679">
    <property type="entry name" value="N-utilization substance G protein NusG, N-terminal domain"/>
    <property type="match status" value="1"/>
</dbReference>
<reference evidence="3" key="1">
    <citation type="journal article" date="1996" name="Gene">
        <title>The amb2 locus from Serratia entomophila confers anti-feeding effect on larvae of Costelytra zealandica (Coleoptera: Scarabaeidae).</title>
        <authorList>
            <person name="Nunez-Valdez M.E."/>
            <person name="Mahanty H.K."/>
        </authorList>
    </citation>
    <scope>NUCLEOTIDE SEQUENCE</scope>
    <source>
        <strain evidence="3">UC9</strain>
    </source>
</reference>
<dbReference type="Gene3D" id="3.30.70.940">
    <property type="entry name" value="NusG, N-terminal domain"/>
    <property type="match status" value="1"/>
</dbReference>
<protein>
    <submittedName>
        <fullName evidence="3">AnfA1</fullName>
    </submittedName>
</protein>
<dbReference type="InterPro" id="IPR036735">
    <property type="entry name" value="NGN_dom_sf"/>
</dbReference>
<keyword evidence="1" id="KW-0804">Transcription</keyword>
<dbReference type="EMBL" id="U38430">
    <property type="protein sequence ID" value="AAC44461.1"/>
    <property type="molecule type" value="Genomic_DNA"/>
</dbReference>
<gene>
    <name evidence="3" type="primary">anfA1</name>
</gene>